<sequence length="117" mass="13103">MSNRNILFIIFSLLAVISAVSAAGRRTGAVLGGYKSIKDINDPYVQEVAKFAVAKHNEQSNTHLGIVRIIKGESQVVAGTNYRFLIAADDHQQYETVVYDKPWQHFRSLTYFKKVSA</sequence>
<feature type="signal peptide" evidence="3">
    <location>
        <begin position="1"/>
        <end position="22"/>
    </location>
</feature>
<feature type="domain" description="Cystatin" evidence="4">
    <location>
        <begin position="29"/>
        <end position="115"/>
    </location>
</feature>
<dbReference type="SUPFAM" id="SSF54403">
    <property type="entry name" value="Cystatin/monellin"/>
    <property type="match status" value="1"/>
</dbReference>
<evidence type="ECO:0000256" key="3">
    <source>
        <dbReference type="SAM" id="SignalP"/>
    </source>
</evidence>
<feature type="chain" id="PRO_5030631148" description="Cystatin domain-containing protein" evidence="3">
    <location>
        <begin position="23"/>
        <end position="117"/>
    </location>
</feature>
<reference evidence="5" key="1">
    <citation type="journal article" date="2017" name="Nature">
        <title>The genome of Chenopodium quinoa.</title>
        <authorList>
            <person name="Jarvis D.E."/>
            <person name="Ho Y.S."/>
            <person name="Lightfoot D.J."/>
            <person name="Schmoeckel S.M."/>
            <person name="Li B."/>
            <person name="Borm T.J.A."/>
            <person name="Ohyanagi H."/>
            <person name="Mineta K."/>
            <person name="Michell C.T."/>
            <person name="Saber N."/>
            <person name="Kharbatia N.M."/>
            <person name="Rupper R.R."/>
            <person name="Sharp A.R."/>
            <person name="Dally N."/>
            <person name="Boughton B.A."/>
            <person name="Woo Y.H."/>
            <person name="Gao G."/>
            <person name="Schijlen E.G.W.M."/>
            <person name="Guo X."/>
            <person name="Momin A.A."/>
            <person name="Negrao S."/>
            <person name="Al-Babili S."/>
            <person name="Gehring C."/>
            <person name="Roessner U."/>
            <person name="Jung C."/>
            <person name="Murphy K."/>
            <person name="Arold S.T."/>
            <person name="Gojobori T."/>
            <person name="van der Linden C.G."/>
            <person name="van Loo E.N."/>
            <person name="Jellen E.N."/>
            <person name="Maughan P.J."/>
            <person name="Tester M."/>
        </authorList>
    </citation>
    <scope>NUCLEOTIDE SEQUENCE [LARGE SCALE GENOMIC DNA]</scope>
    <source>
        <strain evidence="5">cv. PI 614886</strain>
    </source>
</reference>
<evidence type="ECO:0000256" key="2">
    <source>
        <dbReference type="ARBA" id="ARBA00022704"/>
    </source>
</evidence>
<gene>
    <name evidence="5" type="primary">LOC110731243</name>
</gene>
<keyword evidence="6" id="KW-1185">Reference proteome</keyword>
<dbReference type="GO" id="GO:0004869">
    <property type="term" value="F:cysteine-type endopeptidase inhibitor activity"/>
    <property type="evidence" value="ECO:0007669"/>
    <property type="project" value="UniProtKB-KW"/>
</dbReference>
<proteinExistence type="predicted"/>
<dbReference type="PANTHER" id="PTHR47364">
    <property type="entry name" value="CYSTEINE PROTEINASE INHIBITOR 5"/>
    <property type="match status" value="1"/>
</dbReference>
<dbReference type="CDD" id="cd00042">
    <property type="entry name" value="CY"/>
    <property type="match status" value="1"/>
</dbReference>
<keyword evidence="3" id="KW-0732">Signal</keyword>
<dbReference type="SMART" id="SM00043">
    <property type="entry name" value="CY"/>
    <property type="match status" value="1"/>
</dbReference>
<dbReference type="GeneID" id="110731243"/>
<dbReference type="KEGG" id="cqi:110731243"/>
<evidence type="ECO:0000313" key="6">
    <source>
        <dbReference type="Proteomes" id="UP000596660"/>
    </source>
</evidence>
<dbReference type="Proteomes" id="UP000596660">
    <property type="component" value="Unplaced"/>
</dbReference>
<dbReference type="AlphaFoldDB" id="A0A803M1L3"/>
<protein>
    <recommendedName>
        <fullName evidence="4">Cystatin domain-containing protein</fullName>
    </recommendedName>
</protein>
<evidence type="ECO:0000259" key="4">
    <source>
        <dbReference type="SMART" id="SM00043"/>
    </source>
</evidence>
<dbReference type="InterPro" id="IPR000010">
    <property type="entry name" value="Cystatin_dom"/>
</dbReference>
<dbReference type="OrthoDB" id="2016588at2759"/>
<dbReference type="Pfam" id="PF16845">
    <property type="entry name" value="SQAPI"/>
    <property type="match status" value="1"/>
</dbReference>
<keyword evidence="2" id="KW-0789">Thiol protease inhibitor</keyword>
<dbReference type="EnsemblPlants" id="AUR62021845-RA">
    <property type="protein sequence ID" value="AUR62021845-RA:cds"/>
    <property type="gene ID" value="AUR62021845"/>
</dbReference>
<evidence type="ECO:0000256" key="1">
    <source>
        <dbReference type="ARBA" id="ARBA00022690"/>
    </source>
</evidence>
<evidence type="ECO:0000313" key="5">
    <source>
        <dbReference type="EnsemblPlants" id="AUR62021845-RA:cds"/>
    </source>
</evidence>
<dbReference type="InterPro" id="IPR046350">
    <property type="entry name" value="Cystatin_sf"/>
</dbReference>
<accession>A0A803M1L3</accession>
<dbReference type="Gene3D" id="3.10.450.10">
    <property type="match status" value="1"/>
</dbReference>
<name>A0A803M1L3_CHEQI</name>
<reference evidence="5" key="2">
    <citation type="submission" date="2021-03" db="UniProtKB">
        <authorList>
            <consortium name="EnsemblPlants"/>
        </authorList>
    </citation>
    <scope>IDENTIFICATION</scope>
</reference>
<dbReference type="Gramene" id="AUR62021845-RA">
    <property type="protein sequence ID" value="AUR62021845-RA:cds"/>
    <property type="gene ID" value="AUR62021845"/>
</dbReference>
<organism evidence="5 6">
    <name type="scientific">Chenopodium quinoa</name>
    <name type="common">Quinoa</name>
    <dbReference type="NCBI Taxonomy" id="63459"/>
    <lineage>
        <taxon>Eukaryota</taxon>
        <taxon>Viridiplantae</taxon>
        <taxon>Streptophyta</taxon>
        <taxon>Embryophyta</taxon>
        <taxon>Tracheophyta</taxon>
        <taxon>Spermatophyta</taxon>
        <taxon>Magnoliopsida</taxon>
        <taxon>eudicotyledons</taxon>
        <taxon>Gunneridae</taxon>
        <taxon>Pentapetalae</taxon>
        <taxon>Caryophyllales</taxon>
        <taxon>Chenopodiaceae</taxon>
        <taxon>Chenopodioideae</taxon>
        <taxon>Atripliceae</taxon>
        <taxon>Chenopodium</taxon>
    </lineage>
</organism>
<dbReference type="RefSeq" id="XP_021766778.1">
    <property type="nucleotide sequence ID" value="XM_021911086.1"/>
</dbReference>
<dbReference type="OMA" id="VHESYDY"/>
<dbReference type="PANTHER" id="PTHR47364:SF2">
    <property type="entry name" value="CYSTEINE PROTEINASE INHIBITOR 5"/>
    <property type="match status" value="1"/>
</dbReference>
<keyword evidence="1" id="KW-0646">Protease inhibitor</keyword>